<dbReference type="OrthoDB" id="3777596at2759"/>
<evidence type="ECO:0000256" key="1">
    <source>
        <dbReference type="SAM" id="MobiDB-lite"/>
    </source>
</evidence>
<evidence type="ECO:0000313" key="3">
    <source>
        <dbReference type="EMBL" id="KZM22042.1"/>
    </source>
</evidence>
<feature type="chain" id="PRO_5043433439" evidence="2">
    <location>
        <begin position="16"/>
        <end position="331"/>
    </location>
</feature>
<feature type="compositionally biased region" description="Polar residues" evidence="1">
    <location>
        <begin position="186"/>
        <end position="208"/>
    </location>
</feature>
<comment type="caution">
    <text evidence="3">The sequence shown here is derived from an EMBL/GenBank/DDBJ whole genome shotgun (WGS) entry which is preliminary data.</text>
</comment>
<name>A0A163BW25_DIDRA</name>
<feature type="region of interest" description="Disordered" evidence="1">
    <location>
        <begin position="186"/>
        <end position="217"/>
    </location>
</feature>
<gene>
    <name evidence="3" type="ORF">ST47_g6773</name>
</gene>
<keyword evidence="4" id="KW-1185">Reference proteome</keyword>
<proteinExistence type="predicted"/>
<dbReference type="EMBL" id="JYNV01000225">
    <property type="protein sequence ID" value="KZM22042.1"/>
    <property type="molecule type" value="Genomic_DNA"/>
</dbReference>
<protein>
    <submittedName>
        <fullName evidence="3">Uncharacterized protein</fullName>
    </submittedName>
</protein>
<dbReference type="AlphaFoldDB" id="A0A163BW25"/>
<accession>A0A163BW25</accession>
<sequence length="331" mass="35260">MLFTILSLLVTVAKAQNSTIAEATQIAVYPPFPIRNGTNMQHIQRAYEVSFISAISTTTLVYAISCSPLTTMTRFNDVCGTSYVPNIITVTESPDEWHWSAQGKSLECTNLREKTKTCTSITNNYGSNIAPGTQDGSDFLAGFLEYFTTMTPVAVNLTAGFGNVPATVLESLENDATGLVNIQTSSLNGTSSRTEPTSTGVSAASLSATSPSGPTGISSSLPGGSIKSLFHVLFLFPSAALPVLLTLNSSFGTVKAPPLLTNFLLSSSSSKFSASVPNSSLTAADRSITLLKSPGLLPLLYILDPRRVSSHMQTIMTDQMKLKMDTMKRKM</sequence>
<dbReference type="Proteomes" id="UP000076837">
    <property type="component" value="Unassembled WGS sequence"/>
</dbReference>
<keyword evidence="2" id="KW-0732">Signal</keyword>
<evidence type="ECO:0000313" key="4">
    <source>
        <dbReference type="Proteomes" id="UP000076837"/>
    </source>
</evidence>
<feature type="signal peptide" evidence="2">
    <location>
        <begin position="1"/>
        <end position="15"/>
    </location>
</feature>
<reference evidence="3 4" key="1">
    <citation type="journal article" date="2016" name="Sci. Rep.">
        <title>Draft genome sequencing and secretome analysis of fungal phytopathogen Ascochyta rabiei provides insight into the necrotrophic effector repertoire.</title>
        <authorList>
            <person name="Verma S."/>
            <person name="Gazara R.K."/>
            <person name="Nizam S."/>
            <person name="Parween S."/>
            <person name="Chattopadhyay D."/>
            <person name="Verma P.K."/>
        </authorList>
    </citation>
    <scope>NUCLEOTIDE SEQUENCE [LARGE SCALE GENOMIC DNA]</scope>
    <source>
        <strain evidence="3 4">ArDII</strain>
    </source>
</reference>
<evidence type="ECO:0000256" key="2">
    <source>
        <dbReference type="SAM" id="SignalP"/>
    </source>
</evidence>
<organism evidence="3 4">
    <name type="scientific">Didymella rabiei</name>
    <name type="common">Chickpea ascochyta blight fungus</name>
    <name type="synonym">Mycosphaerella rabiei</name>
    <dbReference type="NCBI Taxonomy" id="5454"/>
    <lineage>
        <taxon>Eukaryota</taxon>
        <taxon>Fungi</taxon>
        <taxon>Dikarya</taxon>
        <taxon>Ascomycota</taxon>
        <taxon>Pezizomycotina</taxon>
        <taxon>Dothideomycetes</taxon>
        <taxon>Pleosporomycetidae</taxon>
        <taxon>Pleosporales</taxon>
        <taxon>Pleosporineae</taxon>
        <taxon>Didymellaceae</taxon>
        <taxon>Ascochyta</taxon>
    </lineage>
</organism>